<accession>A0A0K1S401</accession>
<dbReference type="PATRIC" id="fig|1638788.3.peg.3958"/>
<dbReference type="Proteomes" id="UP000068167">
    <property type="component" value="Chromosome"/>
</dbReference>
<dbReference type="AlphaFoldDB" id="A0A0K1S401"/>
<evidence type="ECO:0000313" key="2">
    <source>
        <dbReference type="Proteomes" id="UP000068167"/>
    </source>
</evidence>
<protein>
    <submittedName>
        <fullName evidence="1">Uncharacterized protein</fullName>
    </submittedName>
</protein>
<proteinExistence type="predicted"/>
<gene>
    <name evidence="1" type="ORF">VL20_3924</name>
</gene>
<evidence type="ECO:0000313" key="1">
    <source>
        <dbReference type="EMBL" id="AKV68877.1"/>
    </source>
</evidence>
<dbReference type="KEGG" id="mpk:VL20_3924"/>
<keyword evidence="2" id="KW-1185">Reference proteome</keyword>
<sequence length="51" mass="5802">MIVILDSNILSLLVTPLGEDWPEDQKLFTEVYQCTEWVLSSAGKRSLSDFI</sequence>
<name>A0A0K1S401_9CHRO</name>
<dbReference type="EMBL" id="CP011339">
    <property type="protein sequence ID" value="AKV68877.1"/>
    <property type="molecule type" value="Genomic_DNA"/>
</dbReference>
<reference evidence="1 2" key="1">
    <citation type="journal article" date="2016" name="Stand. Genomic Sci.">
        <title>Complete genome sequence and genomic characterization of Microcystis panniformis FACHB 1757 by third-generation sequencing.</title>
        <authorList>
            <person name="Zhang J.Y."/>
            <person name="Guan R."/>
            <person name="Zhang H.J."/>
            <person name="Li H."/>
            <person name="Xiao P."/>
            <person name="Yu G.L."/>
            <person name="Du L."/>
            <person name="Cao D.M."/>
            <person name="Zhu B.C."/>
            <person name="Li R.H."/>
            <person name="Lu Z.H."/>
        </authorList>
    </citation>
    <scope>NUCLEOTIDE SEQUENCE [LARGE SCALE GENOMIC DNA]</scope>
    <source>
        <strain evidence="1 2">FACHB-1757</strain>
    </source>
</reference>
<organism evidence="1 2">
    <name type="scientific">Microcystis panniformis FACHB-1757</name>
    <dbReference type="NCBI Taxonomy" id="1638788"/>
    <lineage>
        <taxon>Bacteria</taxon>
        <taxon>Bacillati</taxon>
        <taxon>Cyanobacteriota</taxon>
        <taxon>Cyanophyceae</taxon>
        <taxon>Oscillatoriophycideae</taxon>
        <taxon>Chroococcales</taxon>
        <taxon>Microcystaceae</taxon>
        <taxon>Microcystis</taxon>
    </lineage>
</organism>